<evidence type="ECO:0000313" key="6">
    <source>
        <dbReference type="EMBL" id="MDH0363110.1"/>
    </source>
</evidence>
<comment type="subcellular location">
    <subcellularLocation>
        <location evidence="1">Membrane</location>
        <topology evidence="1">Multi-pass membrane protein</topology>
    </subcellularLocation>
</comment>
<dbReference type="PANTHER" id="PTHR43424">
    <property type="entry name" value="LOCUS PUTATIVE PROTEIN 1-RELATED"/>
    <property type="match status" value="1"/>
</dbReference>
<evidence type="ECO:0000256" key="2">
    <source>
        <dbReference type="ARBA" id="ARBA00022692"/>
    </source>
</evidence>
<dbReference type="InterPro" id="IPR052556">
    <property type="entry name" value="PolySynth_Transporter"/>
</dbReference>
<dbReference type="EMBL" id="JAODZU010000007">
    <property type="protein sequence ID" value="MDH0363110.1"/>
    <property type="molecule type" value="Genomic_DNA"/>
</dbReference>
<dbReference type="AlphaFoldDB" id="A0AA42L315"/>
<feature type="transmembrane region" description="Helical" evidence="5">
    <location>
        <begin position="184"/>
        <end position="207"/>
    </location>
</feature>
<evidence type="ECO:0000256" key="3">
    <source>
        <dbReference type="ARBA" id="ARBA00022989"/>
    </source>
</evidence>
<keyword evidence="2 5" id="KW-0812">Transmembrane</keyword>
<dbReference type="Pfam" id="PF01943">
    <property type="entry name" value="Polysacc_synt"/>
    <property type="match status" value="1"/>
</dbReference>
<feature type="transmembrane region" description="Helical" evidence="5">
    <location>
        <begin position="332"/>
        <end position="352"/>
    </location>
</feature>
<feature type="transmembrane region" description="Helical" evidence="5">
    <location>
        <begin position="101"/>
        <end position="125"/>
    </location>
</feature>
<organism evidence="6 7">
    <name type="scientific">Comamonas aquatica</name>
    <dbReference type="NCBI Taxonomy" id="225991"/>
    <lineage>
        <taxon>Bacteria</taxon>
        <taxon>Pseudomonadati</taxon>
        <taxon>Pseudomonadota</taxon>
        <taxon>Betaproteobacteria</taxon>
        <taxon>Burkholderiales</taxon>
        <taxon>Comamonadaceae</taxon>
        <taxon>Comamonas</taxon>
    </lineage>
</organism>
<dbReference type="PANTHER" id="PTHR43424:SF1">
    <property type="entry name" value="LOCUS PUTATIVE PROTEIN 1-RELATED"/>
    <property type="match status" value="1"/>
</dbReference>
<name>A0AA42L315_9BURK</name>
<keyword evidence="4 5" id="KW-0472">Membrane</keyword>
<feature type="transmembrane region" description="Helical" evidence="5">
    <location>
        <begin position="302"/>
        <end position="320"/>
    </location>
</feature>
<feature type="transmembrane region" description="Helical" evidence="5">
    <location>
        <begin position="158"/>
        <end position="178"/>
    </location>
</feature>
<dbReference type="GO" id="GO:0016020">
    <property type="term" value="C:membrane"/>
    <property type="evidence" value="ECO:0007669"/>
    <property type="project" value="UniProtKB-SubCell"/>
</dbReference>
<evidence type="ECO:0000256" key="1">
    <source>
        <dbReference type="ARBA" id="ARBA00004141"/>
    </source>
</evidence>
<feature type="transmembrane region" description="Helical" evidence="5">
    <location>
        <begin position="131"/>
        <end position="151"/>
    </location>
</feature>
<feature type="transmembrane region" description="Helical" evidence="5">
    <location>
        <begin position="391"/>
        <end position="412"/>
    </location>
</feature>
<keyword evidence="3 5" id="KW-1133">Transmembrane helix</keyword>
<dbReference type="Proteomes" id="UP001158297">
    <property type="component" value="Unassembled WGS sequence"/>
</dbReference>
<feature type="transmembrane region" description="Helical" evidence="5">
    <location>
        <begin position="20"/>
        <end position="45"/>
    </location>
</feature>
<comment type="caution">
    <text evidence="6">The sequence shown here is derived from an EMBL/GenBank/DDBJ whole genome shotgun (WGS) entry which is preliminary data.</text>
</comment>
<evidence type="ECO:0000256" key="4">
    <source>
        <dbReference type="ARBA" id="ARBA00023136"/>
    </source>
</evidence>
<feature type="transmembrane region" description="Helical" evidence="5">
    <location>
        <begin position="364"/>
        <end position="385"/>
    </location>
</feature>
<protein>
    <submittedName>
        <fullName evidence="6">Oligosaccharide flippase family protein</fullName>
    </submittedName>
</protein>
<reference evidence="6" key="1">
    <citation type="submission" date="2022-09" db="EMBL/GenBank/DDBJ databases">
        <title>Intensive care unit water sources are persistently colonized with multi-drug resistant bacteria and are the site of extensive horizontal gene transfer of antibiotic resistance genes.</title>
        <authorList>
            <person name="Diorio-Toth L."/>
        </authorList>
    </citation>
    <scope>NUCLEOTIDE SEQUENCE</scope>
    <source>
        <strain evidence="6">GD04130</strain>
    </source>
</reference>
<dbReference type="InterPro" id="IPR002797">
    <property type="entry name" value="Polysacc_synth"/>
</dbReference>
<evidence type="ECO:0000256" key="5">
    <source>
        <dbReference type="SAM" id="Phobius"/>
    </source>
</evidence>
<sequence>MNKFHLNKSRFKKSNDAQVVAKNLGYMLLLQIASYAFPLITIPYLARVIGVDGFGKIAFAAAVIIWFQTITEWGFGYTATRDVAKNKNDLTKVSEIFSNVLWAKILLMMISFIALVFLIVFIPSFQENKNILLVTFLLIPGNIFFPEWFFQALERMKFITYFGVISKFIFTILVFVFVNDKSDYLLQPLFLSMGLFFCGLFSFYLILAKWGVRIIFPRWRDILLTIKSSYNVFLNNIFPNLYNSFSTVFLGVVSGSVSTGILDAGKKFSEIAHQFLNVISKVFFPLLSRNIKVHNLYEKIQISLSICCAFVIFFLAPYLIEFFYTPDFKPAAIVLQILSVSLIFLALSNVYGVNYLIVEGHERVLRNITAVISVIGFFIAVFAIVCFDYMGAAIAIALIRAFLGVTTMVVAVKKRRKVEV</sequence>
<gene>
    <name evidence="6" type="ORF">N7330_08575</name>
</gene>
<accession>A0AA42L315</accession>
<evidence type="ECO:0000313" key="7">
    <source>
        <dbReference type="Proteomes" id="UP001158297"/>
    </source>
</evidence>
<feature type="transmembrane region" description="Helical" evidence="5">
    <location>
        <begin position="57"/>
        <end position="80"/>
    </location>
</feature>
<proteinExistence type="predicted"/>
<dbReference type="RefSeq" id="WP_279859997.1">
    <property type="nucleotide sequence ID" value="NZ_JAODZU010000007.1"/>
</dbReference>